<dbReference type="Gene3D" id="3.40.390.10">
    <property type="entry name" value="Collagenase (Catalytic Domain)"/>
    <property type="match status" value="1"/>
</dbReference>
<evidence type="ECO:0008006" key="4">
    <source>
        <dbReference type="Google" id="ProtNLM"/>
    </source>
</evidence>
<keyword evidence="3" id="KW-1185">Reference proteome</keyword>
<protein>
    <recommendedName>
        <fullName evidence="4">Peptidase M12A domain-containing protein</fullName>
    </recommendedName>
</protein>
<gene>
    <name evidence="2" type="ORF">TELCIR_11299</name>
</gene>
<dbReference type="OrthoDB" id="5858430at2759"/>
<evidence type="ECO:0000313" key="3">
    <source>
        <dbReference type="Proteomes" id="UP000230423"/>
    </source>
</evidence>
<feature type="chain" id="PRO_5013883550" description="Peptidase M12A domain-containing protein" evidence="1">
    <location>
        <begin position="17"/>
        <end position="320"/>
    </location>
</feature>
<sequence length="320" mass="37329">MRLLLLSLLLVVAVNGGIFDKIKEVFTGQSSLGHKLKNATVVGFKKLFENTALFKIRDKIRSMKDKVLKTLELSPQMMKSLQERLKKLRPIKQDKVQEMGDTITEVNENSEVDQYLYQGDVVLTEEQAEEIVEDIEDEVAGGNRTKRQAFKDHRYPKMLWSQGLFENTALFKIRDKIRSMKDKVLKTLELSPQMMKSLQERLKKLRPIKQDKVQEMGDTITEVNENSEVDQYLYQGDVVLTEEQAEEIVEDIEDEVAGENRTKRQAFKDHRYPKMLWSQGVNYYFHNLASRELRSVFTKGAKLWERDTCINFTQNRLGKK</sequence>
<evidence type="ECO:0000256" key="1">
    <source>
        <dbReference type="SAM" id="SignalP"/>
    </source>
</evidence>
<dbReference type="InterPro" id="IPR024079">
    <property type="entry name" value="MetalloPept_cat_dom_sf"/>
</dbReference>
<proteinExistence type="predicted"/>
<dbReference type="AlphaFoldDB" id="A0A2G9UBW4"/>
<accession>A0A2G9UBW4</accession>
<name>A0A2G9UBW4_TELCI</name>
<evidence type="ECO:0000313" key="2">
    <source>
        <dbReference type="EMBL" id="PIO66970.1"/>
    </source>
</evidence>
<dbReference type="Proteomes" id="UP000230423">
    <property type="component" value="Unassembled WGS sequence"/>
</dbReference>
<feature type="signal peptide" evidence="1">
    <location>
        <begin position="1"/>
        <end position="16"/>
    </location>
</feature>
<keyword evidence="1" id="KW-0732">Signal</keyword>
<feature type="non-terminal residue" evidence="2">
    <location>
        <position position="1"/>
    </location>
</feature>
<reference evidence="2 3" key="1">
    <citation type="submission" date="2015-09" db="EMBL/GenBank/DDBJ databases">
        <title>Draft genome of the parasitic nematode Teladorsagia circumcincta isolate WARC Sus (inbred).</title>
        <authorList>
            <person name="Mitreva M."/>
        </authorList>
    </citation>
    <scope>NUCLEOTIDE SEQUENCE [LARGE SCALE GENOMIC DNA]</scope>
    <source>
        <strain evidence="2 3">S</strain>
    </source>
</reference>
<dbReference type="EMBL" id="KZ347905">
    <property type="protein sequence ID" value="PIO66970.1"/>
    <property type="molecule type" value="Genomic_DNA"/>
</dbReference>
<organism evidence="2 3">
    <name type="scientific">Teladorsagia circumcincta</name>
    <name type="common">Brown stomach worm</name>
    <name type="synonym">Ostertagia circumcincta</name>
    <dbReference type="NCBI Taxonomy" id="45464"/>
    <lineage>
        <taxon>Eukaryota</taxon>
        <taxon>Metazoa</taxon>
        <taxon>Ecdysozoa</taxon>
        <taxon>Nematoda</taxon>
        <taxon>Chromadorea</taxon>
        <taxon>Rhabditida</taxon>
        <taxon>Rhabditina</taxon>
        <taxon>Rhabditomorpha</taxon>
        <taxon>Strongyloidea</taxon>
        <taxon>Trichostrongylidae</taxon>
        <taxon>Teladorsagia</taxon>
    </lineage>
</organism>
<dbReference type="GO" id="GO:0008237">
    <property type="term" value="F:metallopeptidase activity"/>
    <property type="evidence" value="ECO:0007669"/>
    <property type="project" value="InterPro"/>
</dbReference>